<dbReference type="EMBL" id="LODT01000037">
    <property type="protein sequence ID" value="KYQ90603.1"/>
    <property type="molecule type" value="Genomic_DNA"/>
</dbReference>
<proteinExistence type="predicted"/>
<dbReference type="AlphaFoldDB" id="A0A151Z9J5"/>
<reference evidence="2 3" key="1">
    <citation type="submission" date="2015-12" db="EMBL/GenBank/DDBJ databases">
        <title>Dictyostelia acquired genes for synthesis and detection of signals that induce cell-type specialization by lateral gene transfer from prokaryotes.</title>
        <authorList>
            <person name="Gloeckner G."/>
            <person name="Schaap P."/>
        </authorList>
    </citation>
    <scope>NUCLEOTIDE SEQUENCE [LARGE SCALE GENOMIC DNA]</scope>
    <source>
        <strain evidence="2 3">TK</strain>
    </source>
</reference>
<organism evidence="2 3">
    <name type="scientific">Tieghemostelium lacteum</name>
    <name type="common">Slime mold</name>
    <name type="synonym">Dictyostelium lacteum</name>
    <dbReference type="NCBI Taxonomy" id="361077"/>
    <lineage>
        <taxon>Eukaryota</taxon>
        <taxon>Amoebozoa</taxon>
        <taxon>Evosea</taxon>
        <taxon>Eumycetozoa</taxon>
        <taxon>Dictyostelia</taxon>
        <taxon>Dictyosteliales</taxon>
        <taxon>Raperosteliaceae</taxon>
        <taxon>Tieghemostelium</taxon>
    </lineage>
</organism>
<keyword evidence="3" id="KW-1185">Reference proteome</keyword>
<evidence type="ECO:0000313" key="3">
    <source>
        <dbReference type="Proteomes" id="UP000076078"/>
    </source>
</evidence>
<feature type="compositionally biased region" description="Low complexity" evidence="1">
    <location>
        <begin position="444"/>
        <end position="457"/>
    </location>
</feature>
<name>A0A151Z9J5_TIELA</name>
<dbReference type="SUPFAM" id="SSF52540">
    <property type="entry name" value="P-loop containing nucleoside triphosphate hydrolases"/>
    <property type="match status" value="1"/>
</dbReference>
<evidence type="ECO:0000313" key="2">
    <source>
        <dbReference type="EMBL" id="KYQ90603.1"/>
    </source>
</evidence>
<dbReference type="InParanoid" id="A0A151Z9J5"/>
<dbReference type="Proteomes" id="UP000076078">
    <property type="component" value="Unassembled WGS sequence"/>
</dbReference>
<dbReference type="InterPro" id="IPR027417">
    <property type="entry name" value="P-loop_NTPase"/>
</dbReference>
<protein>
    <submittedName>
        <fullName evidence="2">Uncharacterized protein</fullName>
    </submittedName>
</protein>
<feature type="region of interest" description="Disordered" evidence="1">
    <location>
        <begin position="444"/>
        <end position="477"/>
    </location>
</feature>
<accession>A0A151Z9J5</accession>
<evidence type="ECO:0000256" key="1">
    <source>
        <dbReference type="SAM" id="MobiDB-lite"/>
    </source>
</evidence>
<gene>
    <name evidence="2" type="ORF">DLAC_09232</name>
</gene>
<comment type="caution">
    <text evidence="2">The sequence shown here is derived from an EMBL/GenBank/DDBJ whole genome shotgun (WGS) entry which is preliminary data.</text>
</comment>
<sequence>MNSDTDVHLSYKTIENYMQFQGFCIANQWRYKIGDVFTNFPNALNRIIEIEYLKLMLLSRGTSYHKPDKKNIDASITQNLAIEDLEFDFEGMKMLNKSKGISHYLKSTPIISSPFCDWEYWDTETSTTGNWVTLDIDQELRDKIVDYYKTKNIQLSIIPYKNNMEFNLAADCIQIQGGSTIKQFMLRRVINNKYNLHFNRLYNSTIHNNNSNNNSNPSIHQPIDNNIIVSIMGLFKVGKTLIFNLLTKVTEPTEPTYQLNNGCYIDQRTSDGVVYLDQTCPIVNIPEKVQYNELLYQSSDILIIVLSGKMQEKEYLKTIIEMFIVNPKPTGSLLVIHNYKDIKDHVNLHKQFCIDIGSDETMKTLENGFYTHNTQGIELIHYLLGDLNSSILERWHNKTIESIIQFINKLPKYRNSINESIDYIKNHIYKFNNLNNNNLFINSSNSNSNNSKTSSTPKSKKIPKTKDFKLKKSNSPTLSSTLQPIRLEIIDDLKSEKPFPRNYVLGHILVPPPIIRVFGDFDRDGAWALCQAEPNEEFTCSSFDTAKCVNDQYQFNYIQVNRKKGSKTSSFQLIFYLFSKTENNQLTQLGRVESIHIGYYQHSYFLPNPILNYAVPSIIDIGRPMSFITLFSNHFKKTKHPMLIDFYLENNGMTSNEPMATVTAQSLDDKTFNIKIQPPSLPIGSYLIVCRFSFKRRDQRVPKEKGTGLSIHYIDSSISIYNSNSITNSKNNDCNKTSDYDDYTTFISNYQVDI</sequence>